<dbReference type="RefSeq" id="WP_142932192.1">
    <property type="nucleotide sequence ID" value="NZ_ML660165.1"/>
</dbReference>
<keyword evidence="4" id="KW-1185">Reference proteome</keyword>
<proteinExistence type="predicted"/>
<evidence type="ECO:0000256" key="1">
    <source>
        <dbReference type="SAM" id="MobiDB-lite"/>
    </source>
</evidence>
<gene>
    <name evidence="3" type="ORF">FLL46_15285</name>
</gene>
<keyword evidence="2" id="KW-0812">Transmembrane</keyword>
<dbReference type="Proteomes" id="UP000315439">
    <property type="component" value="Unassembled WGS sequence"/>
</dbReference>
<protein>
    <submittedName>
        <fullName evidence="3">Uncharacterized protein</fullName>
    </submittedName>
</protein>
<evidence type="ECO:0000313" key="4">
    <source>
        <dbReference type="Proteomes" id="UP000315439"/>
    </source>
</evidence>
<reference evidence="3 4" key="1">
    <citation type="submission" date="2019-07" db="EMBL/GenBank/DDBJ databases">
        <title>Draft genome for Aliikangiella sp. M105.</title>
        <authorList>
            <person name="Wang G."/>
        </authorList>
    </citation>
    <scope>NUCLEOTIDE SEQUENCE [LARGE SCALE GENOMIC DNA]</scope>
    <source>
        <strain evidence="3 4">M105</strain>
    </source>
</reference>
<accession>A0A545UCH2</accession>
<feature type="region of interest" description="Disordered" evidence="1">
    <location>
        <begin position="114"/>
        <end position="133"/>
    </location>
</feature>
<keyword evidence="2" id="KW-0472">Membrane</keyword>
<comment type="caution">
    <text evidence="3">The sequence shown here is derived from an EMBL/GenBank/DDBJ whole genome shotgun (WGS) entry which is preliminary data.</text>
</comment>
<keyword evidence="2" id="KW-1133">Transmembrane helix</keyword>
<dbReference type="OrthoDB" id="6388324at2"/>
<dbReference type="EMBL" id="VIKS01000009">
    <property type="protein sequence ID" value="TQV87165.1"/>
    <property type="molecule type" value="Genomic_DNA"/>
</dbReference>
<dbReference type="AlphaFoldDB" id="A0A545UCH2"/>
<sequence length="133" mass="15310">MKKKTIYTLAIITSAILIISFSMPVETAIRQLGNILISLLNPVEKIPASQIEFLREILNLYLPWLIFAGVVFLFSKLLRRARKRKAGIVILASLIQMFLPDPFVERTIKMEHIQTRKSEEKDEGEQEKNNLSK</sequence>
<name>A0A545UCH2_9GAMM</name>
<organism evidence="3 4">
    <name type="scientific">Aliikangiella coralliicola</name>
    <dbReference type="NCBI Taxonomy" id="2592383"/>
    <lineage>
        <taxon>Bacteria</taxon>
        <taxon>Pseudomonadati</taxon>
        <taxon>Pseudomonadota</taxon>
        <taxon>Gammaproteobacteria</taxon>
        <taxon>Oceanospirillales</taxon>
        <taxon>Pleioneaceae</taxon>
        <taxon>Aliikangiella</taxon>
    </lineage>
</organism>
<evidence type="ECO:0000256" key="2">
    <source>
        <dbReference type="SAM" id="Phobius"/>
    </source>
</evidence>
<feature type="transmembrane region" description="Helical" evidence="2">
    <location>
        <begin position="61"/>
        <end position="78"/>
    </location>
</feature>
<evidence type="ECO:0000313" key="3">
    <source>
        <dbReference type="EMBL" id="TQV87165.1"/>
    </source>
</evidence>